<protein>
    <submittedName>
        <fullName evidence="1">Uncharacterized protein</fullName>
    </submittedName>
</protein>
<proteinExistence type="predicted"/>
<dbReference type="GeneID" id="92374744"/>
<evidence type="ECO:0000313" key="2">
    <source>
        <dbReference type="Proteomes" id="UP000195570"/>
    </source>
</evidence>
<evidence type="ECO:0000313" key="1">
    <source>
        <dbReference type="EMBL" id="SCU69238.1"/>
    </source>
</evidence>
<dbReference type="EMBL" id="CZPT02001183">
    <property type="protein sequence ID" value="SCU69238.1"/>
    <property type="molecule type" value="Genomic_DNA"/>
</dbReference>
<dbReference type="VEuPathDB" id="TriTrypDB:TEOVI_000080400"/>
<accession>A0A1G4IBB0</accession>
<dbReference type="RefSeq" id="XP_067080239.1">
    <property type="nucleotide sequence ID" value="XM_067224138.1"/>
</dbReference>
<gene>
    <name evidence="1" type="ORF">TEOVI_000080400</name>
</gene>
<organism evidence="1 2">
    <name type="scientific">Trypanosoma equiperdum</name>
    <dbReference type="NCBI Taxonomy" id="5694"/>
    <lineage>
        <taxon>Eukaryota</taxon>
        <taxon>Discoba</taxon>
        <taxon>Euglenozoa</taxon>
        <taxon>Kinetoplastea</taxon>
        <taxon>Metakinetoplastina</taxon>
        <taxon>Trypanosomatida</taxon>
        <taxon>Trypanosomatidae</taxon>
        <taxon>Trypanosoma</taxon>
    </lineage>
</organism>
<reference evidence="1" key="1">
    <citation type="submission" date="2016-09" db="EMBL/GenBank/DDBJ databases">
        <authorList>
            <person name="Hebert L."/>
            <person name="Moumen B."/>
        </authorList>
    </citation>
    <scope>NUCLEOTIDE SEQUENCE [LARGE SCALE GENOMIC DNA]</scope>
    <source>
        <strain evidence="1">OVI</strain>
    </source>
</reference>
<name>A0A1G4IBB0_TRYEQ</name>
<comment type="caution">
    <text evidence="1">The sequence shown here is derived from an EMBL/GenBank/DDBJ whole genome shotgun (WGS) entry which is preliminary data.</text>
</comment>
<dbReference type="AlphaFoldDB" id="A0A1G4IBB0"/>
<dbReference type="Proteomes" id="UP000195570">
    <property type="component" value="Unassembled WGS sequence"/>
</dbReference>
<keyword evidence="2" id="KW-1185">Reference proteome</keyword>
<sequence length="470" mass="51308">MDILRRTTSVELTRLPVSAADTLSDVVFPWQSLCFRLAMVFNNEGGKYDKDGRALMVAVGESNFVLMWRKLFNALCIAPVVVDGSDTQHKLNAESGSLHTSTSSSWCTYDPTRTGTLGKIAGKLFVVTAKCVSEGATLETTAPTSGEVEESGQGKETPIPRRIECVYDFHYTLPDFDIWGNDVTIGFLVMSHYSGNGNVDFVRSLDPTAARVKNLFKSPTVVLGTCHYRAVASRLLRCTSVARQISSTSVMICVNVANVAHVPVRVQEVSFDIYSTQMGEGDNDIGGVQLTHEQRFGPCGTDLKAIKLLQRTVTVTPLLLHGRCLEETLQPGESACFQFAIGVQPHLCHLLETHPRQEPHSRYANNTASVAVEAENAPYSMRNDVSPILPHSPVAPQTVWRPSPIGTVECVPCSELKQVLFSKFVSQAYVSYNPIVSAGGESTDQRVASPACLTIRHSVPWSMLATRLAT</sequence>